<keyword evidence="9" id="KW-0028">Amino-acid biosynthesis</keyword>
<comment type="catalytic activity">
    <reaction evidence="8">
        <text>L-aspartate + L-glutamine + ATP + H2O = L-asparagine + L-glutamate + AMP + diphosphate + H(+)</text>
        <dbReference type="Rhea" id="RHEA:12228"/>
        <dbReference type="ChEBI" id="CHEBI:15377"/>
        <dbReference type="ChEBI" id="CHEBI:15378"/>
        <dbReference type="ChEBI" id="CHEBI:29985"/>
        <dbReference type="ChEBI" id="CHEBI:29991"/>
        <dbReference type="ChEBI" id="CHEBI:30616"/>
        <dbReference type="ChEBI" id="CHEBI:33019"/>
        <dbReference type="ChEBI" id="CHEBI:58048"/>
        <dbReference type="ChEBI" id="CHEBI:58359"/>
        <dbReference type="ChEBI" id="CHEBI:456215"/>
        <dbReference type="EC" id="6.3.5.4"/>
    </reaction>
</comment>
<keyword evidence="14" id="KW-1185">Reference proteome</keyword>
<accession>A0AAW9NYF7</accession>
<dbReference type="PANTHER" id="PTHR43284:SF1">
    <property type="entry name" value="ASPARAGINE SYNTHETASE"/>
    <property type="match status" value="1"/>
</dbReference>
<feature type="binding site" evidence="10">
    <location>
        <position position="97"/>
    </location>
    <ligand>
        <name>L-glutamine</name>
        <dbReference type="ChEBI" id="CHEBI:58359"/>
    </ligand>
</feature>
<keyword evidence="5 10" id="KW-0067">ATP-binding</keyword>
<dbReference type="InterPro" id="IPR001962">
    <property type="entry name" value="Asn_synthase"/>
</dbReference>
<dbReference type="NCBIfam" id="TIGR01536">
    <property type="entry name" value="asn_synth_AEB"/>
    <property type="match status" value="1"/>
</dbReference>
<dbReference type="PROSITE" id="PS51278">
    <property type="entry name" value="GATASE_TYPE_2"/>
    <property type="match status" value="1"/>
</dbReference>
<dbReference type="GO" id="GO:0005829">
    <property type="term" value="C:cytosol"/>
    <property type="evidence" value="ECO:0007669"/>
    <property type="project" value="TreeGrafter"/>
</dbReference>
<gene>
    <name evidence="13" type="primary">asnB</name>
    <name evidence="13" type="ORF">P9B03_20135</name>
</gene>
<evidence type="ECO:0000313" key="13">
    <source>
        <dbReference type="EMBL" id="MEC1180766.1"/>
    </source>
</evidence>
<keyword evidence="13" id="KW-0436">Ligase</keyword>
<dbReference type="SUPFAM" id="SSF52402">
    <property type="entry name" value="Adenine nucleotide alpha hydrolases-like"/>
    <property type="match status" value="1"/>
</dbReference>
<evidence type="ECO:0000256" key="3">
    <source>
        <dbReference type="ARBA" id="ARBA00012737"/>
    </source>
</evidence>
<keyword evidence="6 9" id="KW-0061">Asparagine biosynthesis</keyword>
<dbReference type="Pfam" id="PF00733">
    <property type="entry name" value="Asn_synthase"/>
    <property type="match status" value="1"/>
</dbReference>
<dbReference type="InterPro" id="IPR006426">
    <property type="entry name" value="Asn_synth_AEB"/>
</dbReference>
<dbReference type="EMBL" id="JARSFG010000043">
    <property type="protein sequence ID" value="MEC1180766.1"/>
    <property type="molecule type" value="Genomic_DNA"/>
</dbReference>
<dbReference type="CDD" id="cd01991">
    <property type="entry name" value="Asn_synthase_B_C"/>
    <property type="match status" value="1"/>
</dbReference>
<comment type="similarity">
    <text evidence="2">Belongs to the asparagine synthetase family.</text>
</comment>
<evidence type="ECO:0000259" key="12">
    <source>
        <dbReference type="PROSITE" id="PS51278"/>
    </source>
</evidence>
<evidence type="ECO:0000256" key="8">
    <source>
        <dbReference type="ARBA" id="ARBA00048741"/>
    </source>
</evidence>
<dbReference type="InterPro" id="IPR029055">
    <property type="entry name" value="Ntn_hydrolases_N"/>
</dbReference>
<sequence length="596" mass="69305">MCGIAGIVNFHKVLNDTQQIQHMTDVLAHRGPDAQAVWVGQHAQLGHRRLAVIDVAGGAQPMTKMHYTIVYNGELYNTEELRQTLIAQGYTFTTTSDTEVLLCAFIEWKERCVEHLNGIFAFAVWDENEQSVYLFRDRLGVKPLFYTQSAEGLLFASEIKALLAHHAIRPVVTYEGLTALLSIGPSRKPGTTVFKNIFELPPAYALQFNQQGIKSWCYWDVVTKEHTETLEQTIEHVRELATDAIKRQLVSDVPLCTLLSGGLDSSIITAIAARTSKEKLHTYSIDYEDNEQFFMKNDFQTTRDRYWINIMSQQFDTVHHEVIVEQEQLVAYLRQALHGKDYPSMVDIDSSLVLFGQEIKKNFTVALSGECADELFGGYPWFYHETPYFPWIRSSDERAQLLQDEWQKKLPLKDYLQQTYHDEMKQMPTTDKRQQLFYLNRQYFMQTLLERKDRMTMAAGLEVRVPFADHRLVEYAWNIPWEMKTVGGLEKGILRKSFEGILPQEVVYRKKNPYPKTYHPKYTNRVQEILQQRLENKNSILHELFNREKINELIQSGGSSFKVPWFGQLMAGPQLLAFLIQIDMWFEEYKIELVEH</sequence>
<feature type="binding site" evidence="10">
    <location>
        <position position="285"/>
    </location>
    <ligand>
        <name>ATP</name>
        <dbReference type="ChEBI" id="CHEBI:30616"/>
    </ligand>
</feature>
<evidence type="ECO:0000256" key="6">
    <source>
        <dbReference type="ARBA" id="ARBA00022888"/>
    </source>
</evidence>
<dbReference type="PIRSF" id="PIRSF001589">
    <property type="entry name" value="Asn_synthetase_glu-h"/>
    <property type="match status" value="1"/>
</dbReference>
<dbReference type="GO" id="GO:0004066">
    <property type="term" value="F:asparagine synthase (glutamine-hydrolyzing) activity"/>
    <property type="evidence" value="ECO:0007669"/>
    <property type="project" value="UniProtKB-EC"/>
</dbReference>
<comment type="pathway">
    <text evidence="1">Amino-acid biosynthesis; L-asparagine biosynthesis; L-asparagine from L-aspartate (L-Gln route): step 1/1.</text>
</comment>
<dbReference type="PANTHER" id="PTHR43284">
    <property type="entry name" value="ASPARAGINE SYNTHETASE (GLUTAMINE-HYDROLYZING)"/>
    <property type="match status" value="1"/>
</dbReference>
<name>A0AAW9NYF7_9BACL</name>
<evidence type="ECO:0000256" key="2">
    <source>
        <dbReference type="ARBA" id="ARBA00005752"/>
    </source>
</evidence>
<proteinExistence type="inferred from homology"/>
<dbReference type="Pfam" id="PF13537">
    <property type="entry name" value="GATase_7"/>
    <property type="match status" value="1"/>
</dbReference>
<comment type="caution">
    <text evidence="13">The sequence shown here is derived from an EMBL/GenBank/DDBJ whole genome shotgun (WGS) entry which is preliminary data.</text>
</comment>
<dbReference type="RefSeq" id="WP_326125250.1">
    <property type="nucleotide sequence ID" value="NZ_JARSFG010000043.1"/>
</dbReference>
<feature type="binding site" evidence="10">
    <location>
        <position position="258"/>
    </location>
    <ligand>
        <name>ATP</name>
        <dbReference type="ChEBI" id="CHEBI:30616"/>
    </ligand>
</feature>
<evidence type="ECO:0000256" key="9">
    <source>
        <dbReference type="PIRSR" id="PIRSR001589-1"/>
    </source>
</evidence>
<dbReference type="AlphaFoldDB" id="A0AAW9NYF7"/>
<evidence type="ECO:0000313" key="14">
    <source>
        <dbReference type="Proteomes" id="UP001344888"/>
    </source>
</evidence>
<feature type="domain" description="Glutamine amidotransferase type-2" evidence="12">
    <location>
        <begin position="2"/>
        <end position="211"/>
    </location>
</feature>
<dbReference type="InterPro" id="IPR017932">
    <property type="entry name" value="GATase_2_dom"/>
</dbReference>
<keyword evidence="7 9" id="KW-0315">Glutamine amidotransferase</keyword>
<dbReference type="InterPro" id="IPR033738">
    <property type="entry name" value="AsnB_N"/>
</dbReference>
<organism evidence="13 14">
    <name type="scientific">Metasolibacillus meyeri</name>
    <dbReference type="NCBI Taxonomy" id="1071052"/>
    <lineage>
        <taxon>Bacteria</taxon>
        <taxon>Bacillati</taxon>
        <taxon>Bacillota</taxon>
        <taxon>Bacilli</taxon>
        <taxon>Bacillales</taxon>
        <taxon>Caryophanaceae</taxon>
        <taxon>Metasolibacillus</taxon>
    </lineage>
</organism>
<dbReference type="InterPro" id="IPR014729">
    <property type="entry name" value="Rossmann-like_a/b/a_fold"/>
</dbReference>
<feature type="binding site" evidence="10">
    <location>
        <begin position="368"/>
        <end position="369"/>
    </location>
    <ligand>
        <name>ATP</name>
        <dbReference type="ChEBI" id="CHEBI:30616"/>
    </ligand>
</feature>
<dbReference type="Gene3D" id="3.60.20.10">
    <property type="entry name" value="Glutamine Phosphoribosylpyrophosphate, subunit 1, domain 1"/>
    <property type="match status" value="1"/>
</dbReference>
<reference evidence="13 14" key="1">
    <citation type="submission" date="2023-03" db="EMBL/GenBank/DDBJ databases">
        <title>Bacillus Genome Sequencing.</title>
        <authorList>
            <person name="Dunlap C."/>
        </authorList>
    </citation>
    <scope>NUCLEOTIDE SEQUENCE [LARGE SCALE GENOMIC DNA]</scope>
    <source>
        <strain evidence="13 14">B-59205</strain>
    </source>
</reference>
<evidence type="ECO:0000256" key="5">
    <source>
        <dbReference type="ARBA" id="ARBA00022840"/>
    </source>
</evidence>
<dbReference type="GO" id="GO:0005524">
    <property type="term" value="F:ATP binding"/>
    <property type="evidence" value="ECO:0007669"/>
    <property type="project" value="UniProtKB-KW"/>
</dbReference>
<dbReference type="CDD" id="cd00712">
    <property type="entry name" value="AsnB"/>
    <property type="match status" value="1"/>
</dbReference>
<protein>
    <recommendedName>
        <fullName evidence="3">asparagine synthase (glutamine-hydrolyzing)</fullName>
        <ecNumber evidence="3">6.3.5.4</ecNumber>
    </recommendedName>
</protein>
<dbReference type="SUPFAM" id="SSF56235">
    <property type="entry name" value="N-terminal nucleophile aminohydrolases (Ntn hydrolases)"/>
    <property type="match status" value="1"/>
</dbReference>
<evidence type="ECO:0000256" key="7">
    <source>
        <dbReference type="ARBA" id="ARBA00022962"/>
    </source>
</evidence>
<feature type="active site" description="For GATase activity" evidence="9">
    <location>
        <position position="2"/>
    </location>
</feature>
<dbReference type="Proteomes" id="UP001344888">
    <property type="component" value="Unassembled WGS sequence"/>
</dbReference>
<dbReference type="EC" id="6.3.5.4" evidence="3"/>
<dbReference type="Gene3D" id="3.40.50.620">
    <property type="entry name" value="HUPs"/>
    <property type="match status" value="1"/>
</dbReference>
<feature type="site" description="Important for beta-aspartyl-AMP intermediate formation" evidence="11">
    <location>
        <position position="370"/>
    </location>
</feature>
<evidence type="ECO:0000256" key="10">
    <source>
        <dbReference type="PIRSR" id="PIRSR001589-2"/>
    </source>
</evidence>
<keyword evidence="4 10" id="KW-0547">Nucleotide-binding</keyword>
<dbReference type="InterPro" id="IPR051786">
    <property type="entry name" value="ASN_synthetase/amidase"/>
</dbReference>
<dbReference type="GO" id="GO:0006529">
    <property type="term" value="P:asparagine biosynthetic process"/>
    <property type="evidence" value="ECO:0007669"/>
    <property type="project" value="UniProtKB-KW"/>
</dbReference>
<evidence type="ECO:0000256" key="4">
    <source>
        <dbReference type="ARBA" id="ARBA00022741"/>
    </source>
</evidence>
<evidence type="ECO:0000256" key="11">
    <source>
        <dbReference type="PIRSR" id="PIRSR001589-3"/>
    </source>
</evidence>
<evidence type="ECO:0000256" key="1">
    <source>
        <dbReference type="ARBA" id="ARBA00005187"/>
    </source>
</evidence>